<dbReference type="EMBL" id="HE681887">
    <property type="protein sequence ID" value="CCG27859.1"/>
    <property type="molecule type" value="Genomic_DNA"/>
</dbReference>
<protein>
    <submittedName>
        <fullName evidence="1">Uncharacterized protein</fullName>
    </submittedName>
</protein>
<keyword evidence="2" id="KW-1185">Reference proteome</keyword>
<dbReference type="Proteomes" id="UP000003929">
    <property type="component" value="Segment"/>
</dbReference>
<sequence>MERDVFCVVAGKGYQGTSVVGATIVCYRTYDDTKQITIKATKAGRTMGGRSVWRMWIEGRPETENTVFIRRATEEELRRMAHLLFGHMVPK</sequence>
<reference evidence="1 2" key="1">
    <citation type="journal article" date="2012" name="Proc. Natl. Acad. Sci. U.S.A.">
        <title>Archaeal virus with exceptional virion architecture and the largest single-stranded DNA genome.</title>
        <authorList>
            <person name="Mochizuki T."/>
            <person name="Krupovic M."/>
            <person name="Pehau-Arnaudet G."/>
            <person name="Sako Y."/>
            <person name="Forterre P."/>
            <person name="Prangishvili D."/>
        </authorList>
    </citation>
    <scope>NUCLEOTIDE SEQUENCE [LARGE SCALE GENOMIC DNA]</scope>
</reference>
<dbReference type="GeneID" id="40526275"/>
<dbReference type="KEGG" id="vg:40526275"/>
<organism evidence="1 2">
    <name type="scientific">Alphaspiravirus yamagawaense</name>
    <dbReference type="NCBI Taxonomy" id="1157339"/>
    <lineage>
        <taxon>Viruses</taxon>
        <taxon>Viruses incertae sedis</taxon>
        <taxon>Spiraviridae</taxon>
        <taxon>Alphaspiravirus</taxon>
    </lineage>
</organism>
<evidence type="ECO:0000313" key="2">
    <source>
        <dbReference type="Proteomes" id="UP000003929"/>
    </source>
</evidence>
<dbReference type="RefSeq" id="YP_009666091.1">
    <property type="nucleotide sequence ID" value="NC_043427.1"/>
</dbReference>
<gene>
    <name evidence="1" type="primary">46-91</name>
</gene>
<evidence type="ECO:0000313" key="1">
    <source>
        <dbReference type="EMBL" id="CCG27859.1"/>
    </source>
</evidence>
<accession>J7QC76</accession>
<name>J7QC76_9VIRU</name>
<proteinExistence type="predicted"/>